<protein>
    <submittedName>
        <fullName evidence="1">Phage tail P2-like protein</fullName>
    </submittedName>
</protein>
<sequence length="417" mass="47990">MVEPVSLLPPSANRWELAHELTDAWRWSQLDPHWIVRQTSPLTCDPTVLPVLAWDRSVDLWDNSWPIEKKRHIASISFQLHRAKGTLGGIKAHVSIMGGRIIKATVPPAKTFLMPKLTDEERQSFLARFPQLRIYPYRVREQDRFITTTNGSMGLKMSFVGHMFPRDTRAYDRYRREARLWDRGVETVLTYKEVRREVFDGFTAYDFEQIILPQVASGAIYAGQRPKTRIFFGPAGVRERIISLRIDRSYAFTLGNRSYQTIVPSLDPIQVEPELVKAPGVAPAKATFPTRFVGTTFLPPSTAWERIYECTYLWDPTRLPEARRRWTHIGYTRLGMPAYNAELQVEIRGKRSRYAAGRFLRGHLMESSRAPLDKVCHAVGVSKSARDKILLETKTLRPPRLGDRLKVGFRLGMLVRN</sequence>
<organism evidence="1 2">
    <name type="scientific">Chelatococcus asaccharovorans</name>
    <dbReference type="NCBI Taxonomy" id="28210"/>
    <lineage>
        <taxon>Bacteria</taxon>
        <taxon>Pseudomonadati</taxon>
        <taxon>Pseudomonadota</taxon>
        <taxon>Alphaproteobacteria</taxon>
        <taxon>Hyphomicrobiales</taxon>
        <taxon>Chelatococcaceae</taxon>
        <taxon>Chelatococcus</taxon>
    </lineage>
</organism>
<dbReference type="AlphaFoldDB" id="A0A2V3UAV2"/>
<name>A0A2V3UAV2_9HYPH</name>
<evidence type="ECO:0000313" key="1">
    <source>
        <dbReference type="EMBL" id="PXW61654.1"/>
    </source>
</evidence>
<proteinExistence type="predicted"/>
<dbReference type="InterPro" id="IPR006521">
    <property type="entry name" value="Tail_protein_I"/>
</dbReference>
<reference evidence="1 2" key="1">
    <citation type="submission" date="2018-05" db="EMBL/GenBank/DDBJ databases">
        <title>Genomic Encyclopedia of Type Strains, Phase IV (KMG-IV): sequencing the most valuable type-strain genomes for metagenomic binning, comparative biology and taxonomic classification.</title>
        <authorList>
            <person name="Goeker M."/>
        </authorList>
    </citation>
    <scope>NUCLEOTIDE SEQUENCE [LARGE SCALE GENOMIC DNA]</scope>
    <source>
        <strain evidence="1 2">DSM 6462</strain>
    </source>
</reference>
<accession>A0A2V3UAV2</accession>
<dbReference type="RefSeq" id="WP_110373961.1">
    <property type="nucleotide sequence ID" value="NZ_JAHBRY010000001.1"/>
</dbReference>
<keyword evidence="2" id="KW-1185">Reference proteome</keyword>
<gene>
    <name evidence="1" type="ORF">C7450_103171</name>
</gene>
<evidence type="ECO:0000313" key="2">
    <source>
        <dbReference type="Proteomes" id="UP000248021"/>
    </source>
</evidence>
<comment type="caution">
    <text evidence="1">The sequence shown here is derived from an EMBL/GenBank/DDBJ whole genome shotgun (WGS) entry which is preliminary data.</text>
</comment>
<dbReference type="NCBIfam" id="TIGR01634">
    <property type="entry name" value="tail_P2_I"/>
    <property type="match status" value="1"/>
</dbReference>
<dbReference type="EMBL" id="QJJK01000003">
    <property type="protein sequence ID" value="PXW61654.1"/>
    <property type="molecule type" value="Genomic_DNA"/>
</dbReference>
<dbReference type="Pfam" id="PF09684">
    <property type="entry name" value="Tail_P2_I"/>
    <property type="match status" value="1"/>
</dbReference>
<dbReference type="Proteomes" id="UP000248021">
    <property type="component" value="Unassembled WGS sequence"/>
</dbReference>
<dbReference type="OrthoDB" id="90759at2"/>